<comment type="caution">
    <text evidence="7">The sequence shown here is derived from an EMBL/GenBank/DDBJ whole genome shotgun (WGS) entry which is preliminary data.</text>
</comment>
<gene>
    <name evidence="7" type="ORF">JAO71_07095</name>
</gene>
<keyword evidence="4" id="KW-0143">Chaperone</keyword>
<dbReference type="CDD" id="cd19499">
    <property type="entry name" value="RecA-like_ClpB_Hsp104-like"/>
    <property type="match status" value="1"/>
</dbReference>
<keyword evidence="3 7" id="KW-0067">ATP-binding</keyword>
<dbReference type="GO" id="GO:0008233">
    <property type="term" value="F:peptidase activity"/>
    <property type="evidence" value="ECO:0007669"/>
    <property type="project" value="UniProtKB-KW"/>
</dbReference>
<dbReference type="InterPro" id="IPR036628">
    <property type="entry name" value="Clp_N_dom_sf"/>
</dbReference>
<keyword evidence="8" id="KW-1185">Reference proteome</keyword>
<keyword evidence="7" id="KW-0645">Protease</keyword>
<dbReference type="PRINTS" id="PR00300">
    <property type="entry name" value="CLPPROTEASEA"/>
</dbReference>
<feature type="domain" description="AAA+ ATPase" evidence="5">
    <location>
        <begin position="559"/>
        <end position="701"/>
    </location>
</feature>
<dbReference type="SMART" id="SM01086">
    <property type="entry name" value="ClpB_D2-small"/>
    <property type="match status" value="1"/>
</dbReference>
<dbReference type="SUPFAM" id="SSF81923">
    <property type="entry name" value="Double Clp-N motif"/>
    <property type="match status" value="1"/>
</dbReference>
<dbReference type="InterPro" id="IPR003959">
    <property type="entry name" value="ATPase_AAA_core"/>
</dbReference>
<evidence type="ECO:0000259" key="5">
    <source>
        <dbReference type="SMART" id="SM00382"/>
    </source>
</evidence>
<keyword evidence="7" id="KW-0378">Hydrolase</keyword>
<dbReference type="Pfam" id="PF07724">
    <property type="entry name" value="AAA_2"/>
    <property type="match status" value="1"/>
</dbReference>
<evidence type="ECO:0000256" key="3">
    <source>
        <dbReference type="ARBA" id="ARBA00022840"/>
    </source>
</evidence>
<dbReference type="CDD" id="cd00009">
    <property type="entry name" value="AAA"/>
    <property type="match status" value="1"/>
</dbReference>
<proteinExistence type="predicted"/>
<dbReference type="GO" id="GO:0006508">
    <property type="term" value="P:proteolysis"/>
    <property type="evidence" value="ECO:0007669"/>
    <property type="project" value="UniProtKB-KW"/>
</dbReference>
<dbReference type="InterPro" id="IPR041546">
    <property type="entry name" value="ClpA/ClpB_AAA_lid"/>
</dbReference>
<dbReference type="GO" id="GO:0005524">
    <property type="term" value="F:ATP binding"/>
    <property type="evidence" value="ECO:0007669"/>
    <property type="project" value="UniProtKB-KW"/>
</dbReference>
<dbReference type="InterPro" id="IPR001270">
    <property type="entry name" value="ClpA/B"/>
</dbReference>
<evidence type="ECO:0000256" key="2">
    <source>
        <dbReference type="ARBA" id="ARBA00022741"/>
    </source>
</evidence>
<dbReference type="RefSeq" id="WP_116823017.1">
    <property type="nucleotide sequence ID" value="NZ_JAEMEF010000004.1"/>
</dbReference>
<evidence type="ECO:0000259" key="6">
    <source>
        <dbReference type="SMART" id="SM01086"/>
    </source>
</evidence>
<name>A0ABS1WKB5_9FLAO</name>
<feature type="domain" description="AAA+ ATPase" evidence="5">
    <location>
        <begin position="202"/>
        <end position="340"/>
    </location>
</feature>
<dbReference type="PANTHER" id="PTHR11638">
    <property type="entry name" value="ATP-DEPENDENT CLP PROTEASE"/>
    <property type="match status" value="1"/>
</dbReference>
<dbReference type="InterPro" id="IPR050130">
    <property type="entry name" value="ClpA_ClpB"/>
</dbReference>
<dbReference type="InterPro" id="IPR027417">
    <property type="entry name" value="P-loop_NTPase"/>
</dbReference>
<dbReference type="Pfam" id="PF00004">
    <property type="entry name" value="AAA"/>
    <property type="match status" value="1"/>
</dbReference>
<dbReference type="InterPro" id="IPR003593">
    <property type="entry name" value="AAA+_ATPase"/>
</dbReference>
<dbReference type="EMBL" id="JAEMEF010000004">
    <property type="protein sequence ID" value="MBL7559565.1"/>
    <property type="molecule type" value="Genomic_DNA"/>
</dbReference>
<sequence>MEYSLDQSLNQAIHIAQSIAKEYSHKEYSSAHLLKALLHKDIGMLKYLNSIDVDGYYIEEWAEVRLESYPKTNKIPEQPGHDAFVEAIFNEAETIKLKLGVEKVNAHCVLAALAIPGVGFSFEQLKTFPLQAEDVIKHSSKASSSNKTTKSGTQVKTAQNTSNRVIDYTINKTDLAKSNQLEIISGRDAELKMITEILGRRSKPNVIILGEPGVGKTVLLNGLTYTTLNTNIPEQLKDAEVYELDFISLVSGAGYKGEIEDRLKKVIDQVKAQDKAILLIDQLNVITDKTNNNQGLVNILKSELVKGELTIIATATNDAFRKHIEIDEGLSRQFETVTLEEPSAIEALRMIENTISYYTEHHNLDIDSETITEAIRLAKRYNKERSLPDSAIDLIDRTMSAAKFMIQTSVPEIETLKERVEALKAEKRPTDQAISEIKWMYTQMKDKLSYLLFTELEEENKLEHITTAAKGFKELNSILKNLSKVASKDKTHITKNDIALTIANKTGIPTGKLQADEKDRLLNMEDQLKKRVIGQDHAVKVITEAVLESRSGLSKPGLPIGSFFFSGPTGTGKTELAKALAEFLFQTETSIIRFDMSEFKEEHSAALLYGAPPGYVGYEEGGLLVNKIRQKPYSIVLFDEIEKAHPSVFDIFLQILDEGKLHDRLGKEGDFSNAVILFTSNIGSDHIVDTFNAGQIPKSNDLLEMMGKHFRPEFLGRLTEIIPFSPIMEDFITKIFKIQLKDLHKALDKQEMTLHLSDKATTHLAKKGFTPKYGARPLRGVIRKDLRSPLSKKIISGELTKGATIKLDIDKKGALTWDISNK</sequence>
<reference evidence="7 8" key="1">
    <citation type="submission" date="2020-12" db="EMBL/GenBank/DDBJ databases">
        <title>Olleya sediminilitoris sp. nov., isolated from a tidal flat.</title>
        <authorList>
            <person name="Park S."/>
            <person name="Yoon J.-H."/>
        </authorList>
    </citation>
    <scope>NUCLEOTIDE SEQUENCE [LARGE SCALE GENOMIC DNA]</scope>
    <source>
        <strain evidence="7 8">YSTF-M6</strain>
    </source>
</reference>
<dbReference type="Gene3D" id="1.10.8.60">
    <property type="match status" value="2"/>
</dbReference>
<feature type="domain" description="Clp ATPase C-terminal" evidence="6">
    <location>
        <begin position="727"/>
        <end position="817"/>
    </location>
</feature>
<organism evidence="7 8">
    <name type="scientific">Olleya sediminilitoris</name>
    <dbReference type="NCBI Taxonomy" id="2795739"/>
    <lineage>
        <taxon>Bacteria</taxon>
        <taxon>Pseudomonadati</taxon>
        <taxon>Bacteroidota</taxon>
        <taxon>Flavobacteriia</taxon>
        <taxon>Flavobacteriales</taxon>
        <taxon>Flavobacteriaceae</taxon>
    </lineage>
</organism>
<protein>
    <submittedName>
        <fullName evidence="7">ATP-dependent Clp protease ATP-binding subunit</fullName>
    </submittedName>
</protein>
<dbReference type="Proteomes" id="UP000605013">
    <property type="component" value="Unassembled WGS sequence"/>
</dbReference>
<keyword evidence="1" id="KW-0677">Repeat</keyword>
<accession>A0ABS1WKB5</accession>
<dbReference type="Pfam" id="PF02861">
    <property type="entry name" value="Clp_N"/>
    <property type="match status" value="1"/>
</dbReference>
<dbReference type="SMART" id="SM00382">
    <property type="entry name" value="AAA"/>
    <property type="match status" value="2"/>
</dbReference>
<keyword evidence="2" id="KW-0547">Nucleotide-binding</keyword>
<dbReference type="Gene3D" id="3.40.50.300">
    <property type="entry name" value="P-loop containing nucleotide triphosphate hydrolases"/>
    <property type="match status" value="2"/>
</dbReference>
<dbReference type="SUPFAM" id="SSF52540">
    <property type="entry name" value="P-loop containing nucleoside triphosphate hydrolases"/>
    <property type="match status" value="2"/>
</dbReference>
<dbReference type="InterPro" id="IPR004176">
    <property type="entry name" value="Clp_R_N"/>
</dbReference>
<evidence type="ECO:0000256" key="4">
    <source>
        <dbReference type="ARBA" id="ARBA00023186"/>
    </source>
</evidence>
<dbReference type="Pfam" id="PF17871">
    <property type="entry name" value="AAA_lid_9"/>
    <property type="match status" value="1"/>
</dbReference>
<evidence type="ECO:0000313" key="8">
    <source>
        <dbReference type="Proteomes" id="UP000605013"/>
    </source>
</evidence>
<dbReference type="Pfam" id="PF10431">
    <property type="entry name" value="ClpB_D2-small"/>
    <property type="match status" value="1"/>
</dbReference>
<evidence type="ECO:0000313" key="7">
    <source>
        <dbReference type="EMBL" id="MBL7559565.1"/>
    </source>
</evidence>
<evidence type="ECO:0000256" key="1">
    <source>
        <dbReference type="ARBA" id="ARBA00022737"/>
    </source>
</evidence>
<dbReference type="PANTHER" id="PTHR11638:SF175">
    <property type="entry name" value="ATP-DEPENDENT CLP PROTEASE, ATP-BINDING SUBUNIT CLPC"/>
    <property type="match status" value="1"/>
</dbReference>
<dbReference type="Gene3D" id="1.10.1780.10">
    <property type="entry name" value="Clp, N-terminal domain"/>
    <property type="match status" value="1"/>
</dbReference>
<dbReference type="InterPro" id="IPR019489">
    <property type="entry name" value="Clp_ATPase_C"/>
</dbReference>